<dbReference type="EMBL" id="CP001841">
    <property type="protein sequence ID" value="AEF81049.1"/>
    <property type="molecule type" value="Genomic_DNA"/>
</dbReference>
<evidence type="ECO:0000313" key="1">
    <source>
        <dbReference type="EMBL" id="AEF81049.1"/>
    </source>
</evidence>
<dbReference type="KEGG" id="taz:TREAZ_2878"/>
<dbReference type="Proteomes" id="UP000009222">
    <property type="component" value="Chromosome"/>
</dbReference>
<name>F5YCD4_LEAAZ</name>
<dbReference type="AlphaFoldDB" id="F5YCD4"/>
<keyword evidence="2" id="KW-1185">Reference proteome</keyword>
<accession>F5YCD4</accession>
<reference evidence="1 2" key="2">
    <citation type="journal article" date="2011" name="ISME J.">
        <title>RNA-seq reveals cooperative metabolic interactions between two termite-gut spirochete species in co-culture.</title>
        <authorList>
            <person name="Rosenthal A.Z."/>
            <person name="Matson E.G."/>
            <person name="Eldar A."/>
            <person name="Leadbetter J.R."/>
        </authorList>
    </citation>
    <scope>NUCLEOTIDE SEQUENCE [LARGE SCALE GENOMIC DNA]</scope>
    <source>
        <strain evidence="2">ATCC BAA-888 / DSM 13862 / ZAS-9</strain>
    </source>
</reference>
<organism evidence="1 2">
    <name type="scientific">Leadbettera azotonutricia (strain ATCC BAA-888 / DSM 13862 / ZAS-9)</name>
    <name type="common">Treponema azotonutricium</name>
    <dbReference type="NCBI Taxonomy" id="545695"/>
    <lineage>
        <taxon>Bacteria</taxon>
        <taxon>Pseudomonadati</taxon>
        <taxon>Spirochaetota</taxon>
        <taxon>Spirochaetia</taxon>
        <taxon>Spirochaetales</taxon>
        <taxon>Breznakiellaceae</taxon>
        <taxon>Leadbettera</taxon>
    </lineage>
</organism>
<dbReference type="InParanoid" id="F5YCD4"/>
<gene>
    <name evidence="1" type="ordered locus">TREAZ_2878</name>
</gene>
<protein>
    <submittedName>
        <fullName evidence="1">Uncharacterized protein</fullName>
    </submittedName>
</protein>
<sequence length="37" mass="4464">MGKYVKRNSQDFIKKRRRRTFPLAGLSLWVKHFNSVV</sequence>
<proteinExistence type="predicted"/>
<dbReference type="STRING" id="545695.TREAZ_2878"/>
<dbReference type="HOGENOM" id="CLU_3349879_0_0_12"/>
<evidence type="ECO:0000313" key="2">
    <source>
        <dbReference type="Proteomes" id="UP000009222"/>
    </source>
</evidence>
<reference evidence="2" key="1">
    <citation type="submission" date="2009-12" db="EMBL/GenBank/DDBJ databases">
        <title>Complete sequence of Treponema azotonutricium strain ZAS-9.</title>
        <authorList>
            <person name="Tetu S.G."/>
            <person name="Matson E."/>
            <person name="Ren Q."/>
            <person name="Seshadri R."/>
            <person name="Elbourne L."/>
            <person name="Hassan K.A."/>
            <person name="Durkin A."/>
            <person name="Radune D."/>
            <person name="Mohamoud Y."/>
            <person name="Shay R."/>
            <person name="Jin S."/>
            <person name="Zhang X."/>
            <person name="Lucey K."/>
            <person name="Ballor N.R."/>
            <person name="Ottesen E."/>
            <person name="Rosenthal R."/>
            <person name="Allen A."/>
            <person name="Leadbetter J.R."/>
            <person name="Paulsen I.T."/>
        </authorList>
    </citation>
    <scope>NUCLEOTIDE SEQUENCE [LARGE SCALE GENOMIC DNA]</scope>
    <source>
        <strain evidence="2">ATCC BAA-888 / DSM 13862 / ZAS-9</strain>
    </source>
</reference>